<gene>
    <name evidence="2" type="ORF">MICAF_5400009</name>
</gene>
<evidence type="ECO:0000313" key="2">
    <source>
        <dbReference type="EMBL" id="CCI19732.1"/>
    </source>
</evidence>
<dbReference type="InterPro" id="IPR035069">
    <property type="entry name" value="TTHA1013/TTHA0281-like"/>
</dbReference>
<dbReference type="AlphaFoldDB" id="I4HCF8"/>
<accession>I4HCF8</accession>
<evidence type="ECO:0000313" key="3">
    <source>
        <dbReference type="Proteomes" id="UP000003613"/>
    </source>
</evidence>
<dbReference type="HOGENOM" id="CLU_2106127_0_0_3"/>
<sequence>MKLLIPQMSRGDRFLGNEERRSFLGMKRGDHISYFSIIIVKLGKYFENNMKIKALIWQEDGIWCGSVPALPGCHTWGESYEQLLEMLQDAVQGWLEVASQETEIEAEKELVELSL</sequence>
<dbReference type="Gene3D" id="3.30.160.250">
    <property type="match status" value="1"/>
</dbReference>
<proteinExistence type="predicted"/>
<organism evidence="2 3">
    <name type="scientific">Microcystis aeruginosa PCC 9807</name>
    <dbReference type="NCBI Taxonomy" id="1160283"/>
    <lineage>
        <taxon>Bacteria</taxon>
        <taxon>Bacillati</taxon>
        <taxon>Cyanobacteriota</taxon>
        <taxon>Cyanophyceae</taxon>
        <taxon>Oscillatoriophycideae</taxon>
        <taxon>Chroococcales</taxon>
        <taxon>Microcystaceae</taxon>
        <taxon>Microcystis</taxon>
    </lineage>
</organism>
<evidence type="ECO:0000259" key="1">
    <source>
        <dbReference type="Pfam" id="PF15919"/>
    </source>
</evidence>
<dbReference type="InterPro" id="IPR031807">
    <property type="entry name" value="HicB-like"/>
</dbReference>
<name>I4HCF8_MICAE</name>
<feature type="domain" description="HicB-like antitoxin of toxin-antitoxin system" evidence="1">
    <location>
        <begin position="59"/>
        <end position="110"/>
    </location>
</feature>
<comment type="caution">
    <text evidence="2">The sequence shown here is derived from an EMBL/GenBank/DDBJ whole genome shotgun (WGS) entry which is preliminary data.</text>
</comment>
<reference evidence="2 3" key="1">
    <citation type="submission" date="2012-04" db="EMBL/GenBank/DDBJ databases">
        <authorList>
            <person name="Genoscope - CEA"/>
        </authorList>
    </citation>
    <scope>NUCLEOTIDE SEQUENCE [LARGE SCALE GENOMIC DNA]</scope>
    <source>
        <strain evidence="2 3">9807</strain>
    </source>
</reference>
<dbReference type="PANTHER" id="PTHR34504">
    <property type="entry name" value="ANTITOXIN HICB"/>
    <property type="match status" value="1"/>
</dbReference>
<dbReference type="Proteomes" id="UP000003613">
    <property type="component" value="Unassembled WGS sequence"/>
</dbReference>
<dbReference type="PANTHER" id="PTHR34504:SF2">
    <property type="entry name" value="UPF0150 PROTEIN SSL0259"/>
    <property type="match status" value="1"/>
</dbReference>
<dbReference type="Pfam" id="PF15919">
    <property type="entry name" value="HicB_lk_antitox"/>
    <property type="match status" value="1"/>
</dbReference>
<dbReference type="SUPFAM" id="SSF143100">
    <property type="entry name" value="TTHA1013/TTHA0281-like"/>
    <property type="match status" value="1"/>
</dbReference>
<dbReference type="EMBL" id="CAIM01000491">
    <property type="protein sequence ID" value="CCI19732.1"/>
    <property type="molecule type" value="Genomic_DNA"/>
</dbReference>
<protein>
    <recommendedName>
        <fullName evidence="1">HicB-like antitoxin of toxin-antitoxin system domain-containing protein</fullName>
    </recommendedName>
</protein>
<dbReference type="InterPro" id="IPR051404">
    <property type="entry name" value="TA_system_antitoxin"/>
</dbReference>